<dbReference type="EMBL" id="JBGEWD010000005">
    <property type="protein sequence ID" value="MEY7999899.1"/>
    <property type="molecule type" value="Genomic_DNA"/>
</dbReference>
<feature type="domain" description="Inosine/uridine-preferring nucleoside hydrolase" evidence="1">
    <location>
        <begin position="4"/>
        <end position="278"/>
    </location>
</feature>
<dbReference type="GO" id="GO:0016787">
    <property type="term" value="F:hydrolase activity"/>
    <property type="evidence" value="ECO:0007669"/>
    <property type="project" value="UniProtKB-KW"/>
</dbReference>
<dbReference type="InterPro" id="IPR001910">
    <property type="entry name" value="Inosine/uridine_hydrolase_dom"/>
</dbReference>
<name>A0ABV4BMA0_9CLOT</name>
<comment type="caution">
    <text evidence="2">The sequence shown here is derived from an EMBL/GenBank/DDBJ whole genome shotgun (WGS) entry which is preliminary data.</text>
</comment>
<evidence type="ECO:0000313" key="2">
    <source>
        <dbReference type="EMBL" id="MEY7999899.1"/>
    </source>
</evidence>
<accession>A0ABV4BMA0</accession>
<proteinExistence type="predicted"/>
<keyword evidence="3" id="KW-1185">Reference proteome</keyword>
<dbReference type="PANTHER" id="PTHR46190">
    <property type="entry name" value="SI:CH211-201H21.5-RELATED"/>
    <property type="match status" value="1"/>
</dbReference>
<sequence length="293" mass="33365">MHNIIYDCDNTMGIYGKDVDDGLTMLYLLGREDVNLLGICTTSGNAEVEEVYENTNKMLARLNISKVPILKGEDPHVSRKSQSSSFMMEMARKSPGDITILATGSMTNLYGAYMEDKNFFKNVKEIVIMGGILRPIIINGREISELNLSKDAEASFILLSSEVNMTILNAHVTAKAIFGQREMDILKKQNSNEIFDFIYANIKDWFDLNYSRFKIKGFCNWDAAAALYITNPELFLNRKMFLKPTLEDLKRGYMRETYKTNLGNEVNMPYDIIDIEKFNSVLLNGLKKCCINN</sequence>
<gene>
    <name evidence="2" type="ORF">AB8U03_06770</name>
</gene>
<evidence type="ECO:0000259" key="1">
    <source>
        <dbReference type="Pfam" id="PF01156"/>
    </source>
</evidence>
<dbReference type="PANTHER" id="PTHR46190:SF1">
    <property type="entry name" value="SI:CH211-201H21.5"/>
    <property type="match status" value="1"/>
</dbReference>
<organism evidence="2 3">
    <name type="scientific">Clostridium moutaii</name>
    <dbReference type="NCBI Taxonomy" id="3240932"/>
    <lineage>
        <taxon>Bacteria</taxon>
        <taxon>Bacillati</taxon>
        <taxon>Bacillota</taxon>
        <taxon>Clostridia</taxon>
        <taxon>Eubacteriales</taxon>
        <taxon>Clostridiaceae</taxon>
        <taxon>Clostridium</taxon>
    </lineage>
</organism>
<keyword evidence="2" id="KW-0378">Hydrolase</keyword>
<dbReference type="Proteomes" id="UP001564657">
    <property type="component" value="Unassembled WGS sequence"/>
</dbReference>
<dbReference type="InterPro" id="IPR036452">
    <property type="entry name" value="Ribo_hydro-like"/>
</dbReference>
<protein>
    <submittedName>
        <fullName evidence="2">Nucleoside hydrolase</fullName>
    </submittedName>
</protein>
<dbReference type="SUPFAM" id="SSF53590">
    <property type="entry name" value="Nucleoside hydrolase"/>
    <property type="match status" value="1"/>
</dbReference>
<evidence type="ECO:0000313" key="3">
    <source>
        <dbReference type="Proteomes" id="UP001564657"/>
    </source>
</evidence>
<dbReference type="Pfam" id="PF01156">
    <property type="entry name" value="IU_nuc_hydro"/>
    <property type="match status" value="1"/>
</dbReference>
<dbReference type="Gene3D" id="3.90.245.10">
    <property type="entry name" value="Ribonucleoside hydrolase-like"/>
    <property type="match status" value="1"/>
</dbReference>
<reference evidence="2 3" key="1">
    <citation type="submission" date="2024-08" db="EMBL/GenBank/DDBJ databases">
        <title>Clostridium lapicellarii sp. nov., and Clostridium renhuaiense sp. nov., two species isolated from the mud in a fermentation cellar used for producing sauce-flavour Chinese liquors.</title>
        <authorList>
            <person name="Yang F."/>
            <person name="Wang H."/>
            <person name="Chen L.Q."/>
            <person name="Zhou N."/>
            <person name="Lu J.J."/>
            <person name="Pu X.X."/>
            <person name="Wan B."/>
            <person name="Wang L."/>
            <person name="Liu S.J."/>
        </authorList>
    </citation>
    <scope>NUCLEOTIDE SEQUENCE [LARGE SCALE GENOMIC DNA]</scope>
    <source>
        <strain evidence="2 3">MT-5</strain>
    </source>
</reference>
<dbReference type="RefSeq" id="WP_369703789.1">
    <property type="nucleotide sequence ID" value="NZ_JBGEWD010000005.1"/>
</dbReference>
<dbReference type="InterPro" id="IPR052775">
    <property type="entry name" value="IUN_hydrolase"/>
</dbReference>